<gene>
    <name evidence="1" type="ORF">PHMEG_00012776</name>
</gene>
<dbReference type="Proteomes" id="UP000198211">
    <property type="component" value="Unassembled WGS sequence"/>
</dbReference>
<protein>
    <submittedName>
        <fullName evidence="1">Uncharacterized protein</fullName>
    </submittedName>
</protein>
<dbReference type="EMBL" id="NBNE01001485">
    <property type="protein sequence ID" value="OWZ13837.1"/>
    <property type="molecule type" value="Genomic_DNA"/>
</dbReference>
<dbReference type="AlphaFoldDB" id="A0A225WA07"/>
<evidence type="ECO:0000313" key="1">
    <source>
        <dbReference type="EMBL" id="OWZ13837.1"/>
    </source>
</evidence>
<organism evidence="1 2">
    <name type="scientific">Phytophthora megakarya</name>
    <dbReference type="NCBI Taxonomy" id="4795"/>
    <lineage>
        <taxon>Eukaryota</taxon>
        <taxon>Sar</taxon>
        <taxon>Stramenopiles</taxon>
        <taxon>Oomycota</taxon>
        <taxon>Peronosporomycetes</taxon>
        <taxon>Peronosporales</taxon>
        <taxon>Peronosporaceae</taxon>
        <taxon>Phytophthora</taxon>
    </lineage>
</organism>
<comment type="caution">
    <text evidence="1">The sequence shown here is derived from an EMBL/GenBank/DDBJ whole genome shotgun (WGS) entry which is preliminary data.</text>
</comment>
<accession>A0A225WA07</accession>
<sequence>MLKNITAKLSPNHPLLWTFIFTSSNVLNELNKTLSSARIPPHLEFYKKLDQQQQSIHSLPEMLENRMEYRNGVVAGNNTRYLLRKEITSLVGEVGLHRHKPTEQQL</sequence>
<reference evidence="2" key="1">
    <citation type="submission" date="2017-03" db="EMBL/GenBank/DDBJ databases">
        <title>Phytopthora megakarya and P. palmivora, two closely related causual agents of cacao black pod achieved similar genome size and gene model numbers by different mechanisms.</title>
        <authorList>
            <person name="Ali S."/>
            <person name="Shao J."/>
            <person name="Larry D.J."/>
            <person name="Kronmiller B."/>
            <person name="Shen D."/>
            <person name="Strem M.D."/>
            <person name="Melnick R.L."/>
            <person name="Guiltinan M.J."/>
            <person name="Tyler B.M."/>
            <person name="Meinhardt L.W."/>
            <person name="Bailey B.A."/>
        </authorList>
    </citation>
    <scope>NUCLEOTIDE SEQUENCE [LARGE SCALE GENOMIC DNA]</scope>
    <source>
        <strain evidence="2">zdho120</strain>
    </source>
</reference>
<name>A0A225WA07_9STRA</name>
<proteinExistence type="predicted"/>
<keyword evidence="2" id="KW-1185">Reference proteome</keyword>
<evidence type="ECO:0000313" key="2">
    <source>
        <dbReference type="Proteomes" id="UP000198211"/>
    </source>
</evidence>